<dbReference type="PRINTS" id="PR00320">
    <property type="entry name" value="GPROTEINBRPT"/>
</dbReference>
<feature type="repeat" description="WD" evidence="3">
    <location>
        <begin position="190"/>
        <end position="231"/>
    </location>
</feature>
<evidence type="ECO:0000256" key="3">
    <source>
        <dbReference type="PROSITE-ProRule" id="PRU00221"/>
    </source>
</evidence>
<dbReference type="PROSITE" id="PS00678">
    <property type="entry name" value="WD_REPEATS_1"/>
    <property type="match status" value="1"/>
</dbReference>
<name>A0ABQ7SCM5_9ACAR</name>
<dbReference type="InterPro" id="IPR036322">
    <property type="entry name" value="WD40_repeat_dom_sf"/>
</dbReference>
<dbReference type="PANTHER" id="PTHR19879">
    <property type="entry name" value="TRANSCRIPTION INITIATION FACTOR TFIID"/>
    <property type="match status" value="1"/>
</dbReference>
<dbReference type="CDD" id="cd00200">
    <property type="entry name" value="WD40"/>
    <property type="match status" value="1"/>
</dbReference>
<gene>
    <name evidence="5" type="primary">TAF5</name>
    <name evidence="5" type="ORF">GZH46_00453</name>
</gene>
<feature type="repeat" description="WD" evidence="3">
    <location>
        <begin position="274"/>
        <end position="306"/>
    </location>
</feature>
<keyword evidence="6" id="KW-1185">Reference proteome</keyword>
<dbReference type="PROSITE" id="PS50294">
    <property type="entry name" value="WD_REPEATS_REGION"/>
    <property type="match status" value="5"/>
</dbReference>
<dbReference type="InterPro" id="IPR020472">
    <property type="entry name" value="WD40_PAC1"/>
</dbReference>
<evidence type="ECO:0000256" key="2">
    <source>
        <dbReference type="ARBA" id="ARBA00022737"/>
    </source>
</evidence>
<feature type="repeat" description="WD" evidence="3">
    <location>
        <begin position="232"/>
        <end position="273"/>
    </location>
</feature>
<dbReference type="Gene3D" id="2.130.10.10">
    <property type="entry name" value="YVTN repeat-like/Quinoprotein amine dehydrogenase"/>
    <property type="match status" value="2"/>
</dbReference>
<dbReference type="InterPro" id="IPR019775">
    <property type="entry name" value="WD40_repeat_CS"/>
</dbReference>
<feature type="repeat" description="WD" evidence="3">
    <location>
        <begin position="148"/>
        <end position="183"/>
    </location>
</feature>
<dbReference type="InterPro" id="IPR001680">
    <property type="entry name" value="WD40_rpt"/>
</dbReference>
<reference evidence="5 6" key="1">
    <citation type="submission" date="2020-10" db="EMBL/GenBank/DDBJ databases">
        <authorList>
            <person name="Klimov P.B."/>
            <person name="Dyachkov S.M."/>
            <person name="Chetverikov P.E."/>
        </authorList>
    </citation>
    <scope>NUCLEOTIDE SEQUENCE [LARGE SCALE GENOMIC DNA]</scope>
    <source>
        <strain evidence="5">BMOC 18-1129-001#AD2665</strain>
        <tissue evidence="5">Entire mites</tissue>
    </source>
</reference>
<evidence type="ECO:0000313" key="5">
    <source>
        <dbReference type="EMBL" id="KAG9510990.1"/>
    </source>
</evidence>
<accession>A0ABQ7SCM5</accession>
<proteinExistence type="predicted"/>
<evidence type="ECO:0000256" key="1">
    <source>
        <dbReference type="ARBA" id="ARBA00022574"/>
    </source>
</evidence>
<dbReference type="Proteomes" id="UP000825002">
    <property type="component" value="Unassembled WGS sequence"/>
</dbReference>
<feature type="repeat" description="WD" evidence="3">
    <location>
        <begin position="316"/>
        <end position="349"/>
    </location>
</feature>
<organism evidence="5 6">
    <name type="scientific">Fragariocoptes setiger</name>
    <dbReference type="NCBI Taxonomy" id="1670756"/>
    <lineage>
        <taxon>Eukaryota</taxon>
        <taxon>Metazoa</taxon>
        <taxon>Ecdysozoa</taxon>
        <taxon>Arthropoda</taxon>
        <taxon>Chelicerata</taxon>
        <taxon>Arachnida</taxon>
        <taxon>Acari</taxon>
        <taxon>Acariformes</taxon>
        <taxon>Trombidiformes</taxon>
        <taxon>Prostigmata</taxon>
        <taxon>Eupodina</taxon>
        <taxon>Eriophyoidea</taxon>
        <taxon>Phytoptidae</taxon>
        <taxon>Fragariocoptes</taxon>
    </lineage>
</organism>
<feature type="region of interest" description="Disordered" evidence="4">
    <location>
        <begin position="1"/>
        <end position="32"/>
    </location>
</feature>
<dbReference type="PROSITE" id="PS50082">
    <property type="entry name" value="WD_REPEATS_2"/>
    <property type="match status" value="5"/>
</dbReference>
<dbReference type="SUPFAM" id="SSF50978">
    <property type="entry name" value="WD40 repeat-like"/>
    <property type="match status" value="1"/>
</dbReference>
<dbReference type="InterPro" id="IPR015943">
    <property type="entry name" value="WD40/YVTN_repeat-like_dom_sf"/>
</dbReference>
<protein>
    <submittedName>
        <fullName evidence="5">Transcription initiation factor TFIID subunit 5</fullName>
    </submittedName>
</protein>
<dbReference type="SMART" id="SM00320">
    <property type="entry name" value="WD40"/>
    <property type="match status" value="6"/>
</dbReference>
<evidence type="ECO:0000256" key="4">
    <source>
        <dbReference type="SAM" id="MobiDB-lite"/>
    </source>
</evidence>
<feature type="non-terminal residue" evidence="5">
    <location>
        <position position="1"/>
    </location>
</feature>
<keyword evidence="2" id="KW-0677">Repeat</keyword>
<keyword evidence="1 3" id="KW-0853">WD repeat</keyword>
<dbReference type="EMBL" id="JAIFTH010000044">
    <property type="protein sequence ID" value="KAG9510990.1"/>
    <property type="molecule type" value="Genomic_DNA"/>
</dbReference>
<dbReference type="Pfam" id="PF00400">
    <property type="entry name" value="WD40"/>
    <property type="match status" value="5"/>
</dbReference>
<comment type="caution">
    <text evidence="5">The sequence shown here is derived from an EMBL/GenBank/DDBJ whole genome shotgun (WGS) entry which is preliminary data.</text>
</comment>
<evidence type="ECO:0000313" key="6">
    <source>
        <dbReference type="Proteomes" id="UP000825002"/>
    </source>
</evidence>
<sequence length="406" mass="45373">MASRPPANKTSGDEPRKKKSRKDILPGSTIKIPIPELRDSDKQDRLLAQKEAQQRLKLSADTLPSILMYTILNARESSNYAALCCTIAEDSSMIAIGFSDSSVRVWPLTPQNLRQLRQAHELEEIDKEASDVMTRMWDSTIAFERKTLHGHSGPVFGVSISPDRLSLLSASEDTTIRLWSLQTWTNVCCYRGHNHPVWDVRFSPHGYYFASCSNDQTARLWATDNHQSLRIFADHLSDVDFVEFHPSSNSIATGSTDNHVRLWDVVDGSCMRTLKGHTGRILTIAFSIDGRFLVTGGADCRILVWDHAFGHLLAELDSHKDTIYTLSFSRCGAMLVSGGLDDCINVFDVTKLLEALDIDELSPSSAPTVYKNTQNLLLGAYRTKSTSILHLHFTRRNLLLAAGVFH</sequence>
<dbReference type="PANTHER" id="PTHR19879:SF1">
    <property type="entry name" value="CANNONBALL-RELATED"/>
    <property type="match status" value="1"/>
</dbReference>